<dbReference type="InterPro" id="IPR035902">
    <property type="entry name" value="Nuc_phospho_transferase"/>
</dbReference>
<evidence type="ECO:0000256" key="6">
    <source>
        <dbReference type="ARBA" id="ARBA00022822"/>
    </source>
</evidence>
<reference evidence="11" key="1">
    <citation type="submission" date="2023-03" db="EMBL/GenBank/DDBJ databases">
        <authorList>
            <person name="Steffen K."/>
            <person name="Cardenas P."/>
        </authorList>
    </citation>
    <scope>NUCLEOTIDE SEQUENCE</scope>
</reference>
<dbReference type="InterPro" id="IPR000312">
    <property type="entry name" value="Glycosyl_Trfase_fam3"/>
</dbReference>
<dbReference type="InterPro" id="IPR036320">
    <property type="entry name" value="Glycosyl_Trfase_fam3_N_dom_sf"/>
</dbReference>
<evidence type="ECO:0000256" key="1">
    <source>
        <dbReference type="ARBA" id="ARBA00004907"/>
    </source>
</evidence>
<keyword evidence="4 11" id="KW-0328">Glycosyltransferase</keyword>
<dbReference type="InterPro" id="IPR017459">
    <property type="entry name" value="Glycosyl_Trfase_fam3_N_dom"/>
</dbReference>
<evidence type="ECO:0000256" key="8">
    <source>
        <dbReference type="ARBA" id="ARBA00061500"/>
    </source>
</evidence>
<dbReference type="PANTHER" id="PTHR43285:SF2">
    <property type="entry name" value="ANTHRANILATE PHOSPHORIBOSYLTRANSFERASE"/>
    <property type="match status" value="1"/>
</dbReference>
<comment type="pathway">
    <text evidence="1">Amino-acid biosynthesis; L-tryptophan biosynthesis; L-tryptophan from chorismate: step 2/5.</text>
</comment>
<organism evidence="11 12">
    <name type="scientific">Geodia barretti</name>
    <name type="common">Barrett's horny sponge</name>
    <dbReference type="NCBI Taxonomy" id="519541"/>
    <lineage>
        <taxon>Eukaryota</taxon>
        <taxon>Metazoa</taxon>
        <taxon>Porifera</taxon>
        <taxon>Demospongiae</taxon>
        <taxon>Heteroscleromorpha</taxon>
        <taxon>Tetractinellida</taxon>
        <taxon>Astrophorina</taxon>
        <taxon>Geodiidae</taxon>
        <taxon>Geodia</taxon>
    </lineage>
</organism>
<dbReference type="EMBL" id="CASHTH010003067">
    <property type="protein sequence ID" value="CAI8039819.1"/>
    <property type="molecule type" value="Genomic_DNA"/>
</dbReference>
<comment type="similarity">
    <text evidence="8">Belongs to the anthranilate phosphoribosyltransferase family.</text>
</comment>
<name>A0AA35X0P4_GEOBA</name>
<evidence type="ECO:0000256" key="2">
    <source>
        <dbReference type="ARBA" id="ARBA00011948"/>
    </source>
</evidence>
<dbReference type="PANTHER" id="PTHR43285">
    <property type="entry name" value="ANTHRANILATE PHOSPHORIBOSYLTRANSFERASE"/>
    <property type="match status" value="1"/>
</dbReference>
<dbReference type="GO" id="GO:0000162">
    <property type="term" value="P:L-tryptophan biosynthetic process"/>
    <property type="evidence" value="ECO:0007669"/>
    <property type="project" value="UniProtKB-KW"/>
</dbReference>
<feature type="domain" description="Glycosyl transferase family 3" evidence="9">
    <location>
        <begin position="66"/>
        <end position="315"/>
    </location>
</feature>
<dbReference type="EC" id="2.4.2.18" evidence="2"/>
<gene>
    <name evidence="11" type="ORF">GBAR_LOCUS22193</name>
</gene>
<sequence>MAGDALTEAEMTDTMNEIMEGKTTDAQIACFLTALRLKGETIEEITGAARVMRDKATPVPTKHSLVVDTCSTGGTGLNHFNISTTSAIVTAGAGVPVAKHGNRGVTRQSGSANVLMALGVNIEIGPEHVGRCIDEVGIGFLFAPALHGAMKYAIGPRREIGIRTIFNALGPLTNPAGAQAQVLGVYAPELTETHANVLNNLGCKHAFVVHGDDGLDDITTTTTTRVSELRNGTVKTYTLDPTTLGIPRAEPEALLGGAPEENAEIIVNMLKGEKGAKRDIVVLNAGAAITVSGKADSLEVGIELASESIDSGEALAKLRALKSMSNS</sequence>
<evidence type="ECO:0000256" key="3">
    <source>
        <dbReference type="ARBA" id="ARBA00022605"/>
    </source>
</evidence>
<dbReference type="InterPro" id="IPR005940">
    <property type="entry name" value="Anthranilate_Pribosyl_Tfrase"/>
</dbReference>
<keyword evidence="5" id="KW-0808">Transferase</keyword>
<dbReference type="HAMAP" id="MF_00211">
    <property type="entry name" value="TrpD"/>
    <property type="match status" value="1"/>
</dbReference>
<keyword evidence="6" id="KW-0822">Tryptophan biosynthesis</keyword>
<keyword evidence="7" id="KW-0057">Aromatic amino acid biosynthesis</keyword>
<evidence type="ECO:0000256" key="7">
    <source>
        <dbReference type="ARBA" id="ARBA00023141"/>
    </source>
</evidence>
<evidence type="ECO:0000259" key="10">
    <source>
        <dbReference type="Pfam" id="PF02885"/>
    </source>
</evidence>
<dbReference type="AlphaFoldDB" id="A0AA35X0P4"/>
<dbReference type="Gene3D" id="1.20.970.10">
    <property type="entry name" value="Transferase, Pyrimidine Nucleoside Phosphorylase, Chain C"/>
    <property type="match status" value="1"/>
</dbReference>
<dbReference type="GO" id="GO:0005829">
    <property type="term" value="C:cytosol"/>
    <property type="evidence" value="ECO:0007669"/>
    <property type="project" value="TreeGrafter"/>
</dbReference>
<proteinExistence type="inferred from homology"/>
<dbReference type="SUPFAM" id="SSF52418">
    <property type="entry name" value="Nucleoside phosphorylase/phosphoribosyltransferase catalytic domain"/>
    <property type="match status" value="1"/>
</dbReference>
<dbReference type="Pfam" id="PF02885">
    <property type="entry name" value="Glycos_trans_3N"/>
    <property type="match status" value="1"/>
</dbReference>
<keyword evidence="3" id="KW-0028">Amino-acid biosynthesis</keyword>
<dbReference type="SUPFAM" id="SSF47648">
    <property type="entry name" value="Nucleoside phosphorylase/phosphoribosyltransferase N-terminal domain"/>
    <property type="match status" value="1"/>
</dbReference>
<evidence type="ECO:0000259" key="9">
    <source>
        <dbReference type="Pfam" id="PF00591"/>
    </source>
</evidence>
<dbReference type="FunFam" id="3.40.1030.10:FF:000002">
    <property type="entry name" value="Anthranilate phosphoribosyltransferase"/>
    <property type="match status" value="1"/>
</dbReference>
<dbReference type="Proteomes" id="UP001174909">
    <property type="component" value="Unassembled WGS sequence"/>
</dbReference>
<evidence type="ECO:0000313" key="11">
    <source>
        <dbReference type="EMBL" id="CAI8039819.1"/>
    </source>
</evidence>
<evidence type="ECO:0000313" key="12">
    <source>
        <dbReference type="Proteomes" id="UP001174909"/>
    </source>
</evidence>
<dbReference type="NCBIfam" id="TIGR01245">
    <property type="entry name" value="trpD"/>
    <property type="match status" value="1"/>
</dbReference>
<comment type="caution">
    <text evidence="11">The sequence shown here is derived from an EMBL/GenBank/DDBJ whole genome shotgun (WGS) entry which is preliminary data.</text>
</comment>
<feature type="domain" description="Glycosyl transferase family 3 N-terminal" evidence="10">
    <location>
        <begin position="2"/>
        <end position="56"/>
    </location>
</feature>
<dbReference type="GO" id="GO:0004048">
    <property type="term" value="F:anthranilate phosphoribosyltransferase activity"/>
    <property type="evidence" value="ECO:0007669"/>
    <property type="project" value="UniProtKB-EC"/>
</dbReference>
<dbReference type="Gene3D" id="3.40.1030.10">
    <property type="entry name" value="Nucleoside phosphorylase/phosphoribosyltransferase catalytic domain"/>
    <property type="match status" value="1"/>
</dbReference>
<dbReference type="Pfam" id="PF00591">
    <property type="entry name" value="Glycos_transf_3"/>
    <property type="match status" value="1"/>
</dbReference>
<evidence type="ECO:0000256" key="4">
    <source>
        <dbReference type="ARBA" id="ARBA00022676"/>
    </source>
</evidence>
<keyword evidence="12" id="KW-1185">Reference proteome</keyword>
<accession>A0AA35X0P4</accession>
<evidence type="ECO:0000256" key="5">
    <source>
        <dbReference type="ARBA" id="ARBA00022679"/>
    </source>
</evidence>
<protein>
    <recommendedName>
        <fullName evidence="2">anthranilate phosphoribosyltransferase</fullName>
        <ecNumber evidence="2">2.4.2.18</ecNumber>
    </recommendedName>
</protein>